<dbReference type="AlphaFoldDB" id="A0AAW0UJY3"/>
<dbReference type="InterPro" id="IPR000867">
    <property type="entry name" value="IGFBP-like"/>
</dbReference>
<comment type="caution">
    <text evidence="7">The sequence shown here is derived from an EMBL/GenBank/DDBJ whole genome shotgun (WGS) entry which is preliminary data.</text>
</comment>
<dbReference type="PANTHER" id="PTHR14186:SF20">
    <property type="entry name" value="CYSTEINE-RICH MOTOR NEURON 1 PROTEIN-LIKE"/>
    <property type="match status" value="1"/>
</dbReference>
<evidence type="ECO:0000256" key="3">
    <source>
        <dbReference type="ARBA" id="ARBA00022729"/>
    </source>
</evidence>
<dbReference type="Gene3D" id="4.10.40.20">
    <property type="match status" value="1"/>
</dbReference>
<feature type="domain" description="IGFBP N-terminal" evidence="6">
    <location>
        <begin position="24"/>
        <end position="105"/>
    </location>
</feature>
<comment type="subcellular location">
    <subcellularLocation>
        <location evidence="1">Secreted</location>
    </subcellularLocation>
</comment>
<evidence type="ECO:0000256" key="1">
    <source>
        <dbReference type="ARBA" id="ARBA00004613"/>
    </source>
</evidence>
<protein>
    <recommendedName>
        <fullName evidence="6">IGFBP N-terminal domain-containing protein</fullName>
    </recommendedName>
</protein>
<feature type="chain" id="PRO_5043822145" description="IGFBP N-terminal domain-containing protein" evidence="5">
    <location>
        <begin position="26"/>
        <end position="111"/>
    </location>
</feature>
<dbReference type="GO" id="GO:0005576">
    <property type="term" value="C:extracellular region"/>
    <property type="evidence" value="ECO:0007669"/>
    <property type="project" value="UniProtKB-SubCell"/>
</dbReference>
<sequence length="111" mass="11729">MRGGASLLLWMLIVTMVGISTRCRALSCGPCNLNSCPDVSRCTHGTVRSVCDCCHVCRKGPGESCGGPWGTGGHCKEGLKCLPNFNVAHLPKELTKHLMGTCKVVPEAPSC</sequence>
<keyword evidence="8" id="KW-1185">Reference proteome</keyword>
<dbReference type="GO" id="GO:0001558">
    <property type="term" value="P:regulation of cell growth"/>
    <property type="evidence" value="ECO:0007669"/>
    <property type="project" value="InterPro"/>
</dbReference>
<dbReference type="PANTHER" id="PTHR14186">
    <property type="entry name" value="INSULIN-LIKE GROWTH FACTOR BINDING PROTEIN-RELATED"/>
    <property type="match status" value="1"/>
</dbReference>
<evidence type="ECO:0000256" key="5">
    <source>
        <dbReference type="SAM" id="SignalP"/>
    </source>
</evidence>
<dbReference type="InterPro" id="IPR011390">
    <property type="entry name" value="IGFBP_rP_mac25"/>
</dbReference>
<keyword evidence="2" id="KW-0964">Secreted</keyword>
<name>A0AAW0UJY3_SCYPA</name>
<dbReference type="PROSITE" id="PS51323">
    <property type="entry name" value="IGFBP_N_2"/>
    <property type="match status" value="1"/>
</dbReference>
<dbReference type="GO" id="GO:0005520">
    <property type="term" value="F:insulin-like growth factor binding"/>
    <property type="evidence" value="ECO:0007669"/>
    <property type="project" value="InterPro"/>
</dbReference>
<evidence type="ECO:0000256" key="2">
    <source>
        <dbReference type="ARBA" id="ARBA00022525"/>
    </source>
</evidence>
<keyword evidence="3 5" id="KW-0732">Signal</keyword>
<dbReference type="SUPFAM" id="SSF57184">
    <property type="entry name" value="Growth factor receptor domain"/>
    <property type="match status" value="1"/>
</dbReference>
<organism evidence="7 8">
    <name type="scientific">Scylla paramamosain</name>
    <name type="common">Mud crab</name>
    <dbReference type="NCBI Taxonomy" id="85552"/>
    <lineage>
        <taxon>Eukaryota</taxon>
        <taxon>Metazoa</taxon>
        <taxon>Ecdysozoa</taxon>
        <taxon>Arthropoda</taxon>
        <taxon>Crustacea</taxon>
        <taxon>Multicrustacea</taxon>
        <taxon>Malacostraca</taxon>
        <taxon>Eumalacostraca</taxon>
        <taxon>Eucarida</taxon>
        <taxon>Decapoda</taxon>
        <taxon>Pleocyemata</taxon>
        <taxon>Brachyura</taxon>
        <taxon>Eubrachyura</taxon>
        <taxon>Portunoidea</taxon>
        <taxon>Portunidae</taxon>
        <taxon>Portuninae</taxon>
        <taxon>Scylla</taxon>
    </lineage>
</organism>
<evidence type="ECO:0000259" key="6">
    <source>
        <dbReference type="PROSITE" id="PS51323"/>
    </source>
</evidence>
<dbReference type="SMART" id="SM00121">
    <property type="entry name" value="IB"/>
    <property type="match status" value="1"/>
</dbReference>
<dbReference type="EMBL" id="JARAKH010000012">
    <property type="protein sequence ID" value="KAK8398492.1"/>
    <property type="molecule type" value="Genomic_DNA"/>
</dbReference>
<dbReference type="Proteomes" id="UP001487740">
    <property type="component" value="Unassembled WGS sequence"/>
</dbReference>
<proteinExistence type="predicted"/>
<evidence type="ECO:0000256" key="4">
    <source>
        <dbReference type="ARBA" id="ARBA00023157"/>
    </source>
</evidence>
<feature type="signal peptide" evidence="5">
    <location>
        <begin position="1"/>
        <end position="25"/>
    </location>
</feature>
<dbReference type="Pfam" id="PF00219">
    <property type="entry name" value="IGFBP"/>
    <property type="match status" value="1"/>
</dbReference>
<dbReference type="InterPro" id="IPR009030">
    <property type="entry name" value="Growth_fac_rcpt_cys_sf"/>
</dbReference>
<accession>A0AAW0UJY3</accession>
<evidence type="ECO:0000313" key="8">
    <source>
        <dbReference type="Proteomes" id="UP001487740"/>
    </source>
</evidence>
<evidence type="ECO:0000313" key="7">
    <source>
        <dbReference type="EMBL" id="KAK8398492.1"/>
    </source>
</evidence>
<keyword evidence="4" id="KW-1015">Disulfide bond</keyword>
<reference evidence="7 8" key="1">
    <citation type="submission" date="2023-03" db="EMBL/GenBank/DDBJ databases">
        <title>High-quality genome of Scylla paramamosain provides insights in environmental adaptation.</title>
        <authorList>
            <person name="Zhang L."/>
        </authorList>
    </citation>
    <scope>NUCLEOTIDE SEQUENCE [LARGE SCALE GENOMIC DNA]</scope>
    <source>
        <strain evidence="7">LZ_2023a</strain>
        <tissue evidence="7">Muscle</tissue>
    </source>
</reference>
<gene>
    <name evidence="7" type="ORF">O3P69_003974</name>
</gene>
<dbReference type="GO" id="GO:0009966">
    <property type="term" value="P:regulation of signal transduction"/>
    <property type="evidence" value="ECO:0007669"/>
    <property type="project" value="TreeGrafter"/>
</dbReference>